<dbReference type="InterPro" id="IPR051459">
    <property type="entry name" value="Cytochrome_c-type_DH"/>
</dbReference>
<sequence length="159" mass="17270">MMRKYLILTVILVSGAAARAWLMTQAGTQTSAAPEDFDLAQGEDLYQGYCASCHGANLEGQPDWHSPGPAGVLPAPPHDETGHTWHHSDSVLFDYTKLGGKAALAAQGVDFESGMPGFGDQLTDDQIWNILAYIKSTWPDRQRQIQAERSAAEAQREGN</sequence>
<keyword evidence="2" id="KW-0813">Transport</keyword>
<dbReference type="InterPro" id="IPR009056">
    <property type="entry name" value="Cyt_c-like_dom"/>
</dbReference>
<name>A0A7T7HP97_9HYPH</name>
<evidence type="ECO:0000256" key="6">
    <source>
        <dbReference type="ARBA" id="ARBA00022982"/>
    </source>
</evidence>
<evidence type="ECO:0000256" key="5">
    <source>
        <dbReference type="ARBA" id="ARBA00022723"/>
    </source>
</evidence>
<gene>
    <name evidence="12" type="ORF">JET14_21235</name>
</gene>
<keyword evidence="5 8" id="KW-0479">Metal-binding</keyword>
<keyword evidence="12" id="KW-0614">Plasmid</keyword>
<dbReference type="KEGG" id="mlut:JET14_21235"/>
<dbReference type="RefSeq" id="WP_200338212.1">
    <property type="nucleotide sequence ID" value="NZ_CP066787.1"/>
</dbReference>
<keyword evidence="4" id="KW-0679">Respiratory chain</keyword>
<keyword evidence="6" id="KW-0249">Electron transport</keyword>
<feature type="domain" description="Cytochrome c" evidence="11">
    <location>
        <begin position="37"/>
        <end position="138"/>
    </location>
</feature>
<dbReference type="Proteomes" id="UP000596083">
    <property type="component" value="Plasmid plas-001"/>
</dbReference>
<evidence type="ECO:0000313" key="13">
    <source>
        <dbReference type="Proteomes" id="UP000596083"/>
    </source>
</evidence>
<feature type="signal peptide" evidence="10">
    <location>
        <begin position="1"/>
        <end position="19"/>
    </location>
</feature>
<reference evidence="12 13" key="1">
    <citation type="submission" date="2020-12" db="EMBL/GenBank/DDBJ databases">
        <authorList>
            <person name="Zheng R.K."/>
            <person name="Sun C.M."/>
        </authorList>
    </citation>
    <scope>NUCLEOTIDE SEQUENCE [LARGE SCALE GENOMIC DNA]</scope>
    <source>
        <strain evidence="12 13">ZRK001</strain>
        <plasmid evidence="12 13">plas-001</plasmid>
    </source>
</reference>
<protein>
    <submittedName>
        <fullName evidence="12">Cytochrome c</fullName>
    </submittedName>
</protein>
<dbReference type="GO" id="GO:0005506">
    <property type="term" value="F:iron ion binding"/>
    <property type="evidence" value="ECO:0007669"/>
    <property type="project" value="InterPro"/>
</dbReference>
<evidence type="ECO:0000313" key="12">
    <source>
        <dbReference type="EMBL" id="QQM32812.1"/>
    </source>
</evidence>
<dbReference type="SUPFAM" id="SSF46626">
    <property type="entry name" value="Cytochrome c"/>
    <property type="match status" value="1"/>
</dbReference>
<dbReference type="AlphaFoldDB" id="A0A7T7HP97"/>
<dbReference type="GO" id="GO:0009055">
    <property type="term" value="F:electron transfer activity"/>
    <property type="evidence" value="ECO:0007669"/>
    <property type="project" value="InterPro"/>
</dbReference>
<dbReference type="PANTHER" id="PTHR35008">
    <property type="entry name" value="BLL4482 PROTEIN-RELATED"/>
    <property type="match status" value="1"/>
</dbReference>
<evidence type="ECO:0000259" key="11">
    <source>
        <dbReference type="PROSITE" id="PS51007"/>
    </source>
</evidence>
<evidence type="ECO:0000256" key="3">
    <source>
        <dbReference type="ARBA" id="ARBA00022617"/>
    </source>
</evidence>
<feature type="chain" id="PRO_5032858005" evidence="10">
    <location>
        <begin position="20"/>
        <end position="159"/>
    </location>
</feature>
<geneLocation type="plasmid" evidence="12 13">
    <name>plas-001</name>
</geneLocation>
<feature type="region of interest" description="Disordered" evidence="9">
    <location>
        <begin position="61"/>
        <end position="84"/>
    </location>
</feature>
<accession>A0A7T7HP97</accession>
<dbReference type="GO" id="GO:0020037">
    <property type="term" value="F:heme binding"/>
    <property type="evidence" value="ECO:0007669"/>
    <property type="project" value="InterPro"/>
</dbReference>
<evidence type="ECO:0000256" key="1">
    <source>
        <dbReference type="ARBA" id="ARBA00001926"/>
    </source>
</evidence>
<proteinExistence type="predicted"/>
<evidence type="ECO:0000256" key="7">
    <source>
        <dbReference type="ARBA" id="ARBA00023004"/>
    </source>
</evidence>
<dbReference type="InterPro" id="IPR036909">
    <property type="entry name" value="Cyt_c-like_dom_sf"/>
</dbReference>
<dbReference type="PROSITE" id="PS51007">
    <property type="entry name" value="CYTC"/>
    <property type="match status" value="1"/>
</dbReference>
<dbReference type="InterPro" id="IPR008168">
    <property type="entry name" value="Cyt_C_IC"/>
</dbReference>
<dbReference type="Pfam" id="PF00034">
    <property type="entry name" value="Cytochrom_C"/>
    <property type="match status" value="1"/>
</dbReference>
<keyword evidence="3 8" id="KW-0349">Heme</keyword>
<evidence type="ECO:0000256" key="2">
    <source>
        <dbReference type="ARBA" id="ARBA00022448"/>
    </source>
</evidence>
<dbReference type="PRINTS" id="PR00605">
    <property type="entry name" value="CYTCHROMECIC"/>
</dbReference>
<dbReference type="Gene3D" id="1.10.760.10">
    <property type="entry name" value="Cytochrome c-like domain"/>
    <property type="match status" value="1"/>
</dbReference>
<dbReference type="EMBL" id="CP066787">
    <property type="protein sequence ID" value="QQM32812.1"/>
    <property type="molecule type" value="Genomic_DNA"/>
</dbReference>
<organism evidence="12 13">
    <name type="scientific">Martelella lutilitoris</name>
    <dbReference type="NCBI Taxonomy" id="2583532"/>
    <lineage>
        <taxon>Bacteria</taxon>
        <taxon>Pseudomonadati</taxon>
        <taxon>Pseudomonadota</taxon>
        <taxon>Alphaproteobacteria</taxon>
        <taxon>Hyphomicrobiales</taxon>
        <taxon>Aurantimonadaceae</taxon>
        <taxon>Martelella</taxon>
    </lineage>
</organism>
<evidence type="ECO:0000256" key="10">
    <source>
        <dbReference type="SAM" id="SignalP"/>
    </source>
</evidence>
<dbReference type="PANTHER" id="PTHR35008:SF4">
    <property type="entry name" value="BLL4482 PROTEIN"/>
    <property type="match status" value="1"/>
</dbReference>
<keyword evidence="7 8" id="KW-0408">Iron</keyword>
<comment type="cofactor">
    <cofactor evidence="1">
        <name>heme c</name>
        <dbReference type="ChEBI" id="CHEBI:61717"/>
    </cofactor>
</comment>
<evidence type="ECO:0000256" key="8">
    <source>
        <dbReference type="PROSITE-ProRule" id="PRU00433"/>
    </source>
</evidence>
<evidence type="ECO:0000256" key="4">
    <source>
        <dbReference type="ARBA" id="ARBA00022660"/>
    </source>
</evidence>
<keyword evidence="10" id="KW-0732">Signal</keyword>
<evidence type="ECO:0000256" key="9">
    <source>
        <dbReference type="SAM" id="MobiDB-lite"/>
    </source>
</evidence>